<keyword evidence="9" id="KW-1185">Reference proteome</keyword>
<keyword evidence="3" id="KW-0998">Cell outer membrane</keyword>
<dbReference type="Proteomes" id="UP000244450">
    <property type="component" value="Unassembled WGS sequence"/>
</dbReference>
<dbReference type="SUPFAM" id="SSF49464">
    <property type="entry name" value="Carboxypeptidase regulatory domain-like"/>
    <property type="match status" value="1"/>
</dbReference>
<dbReference type="GO" id="GO:0009279">
    <property type="term" value="C:cell outer membrane"/>
    <property type="evidence" value="ECO:0007669"/>
    <property type="project" value="UniProtKB-SubCell"/>
</dbReference>
<dbReference type="InterPro" id="IPR008969">
    <property type="entry name" value="CarboxyPept-like_regulatory"/>
</dbReference>
<dbReference type="RefSeq" id="WP_108685597.1">
    <property type="nucleotide sequence ID" value="NZ_QCYK01000001.1"/>
</dbReference>
<evidence type="ECO:0000256" key="1">
    <source>
        <dbReference type="ARBA" id="ARBA00004442"/>
    </source>
</evidence>
<evidence type="ECO:0000313" key="8">
    <source>
        <dbReference type="EMBL" id="PUZ28957.1"/>
    </source>
</evidence>
<dbReference type="InterPro" id="IPR036942">
    <property type="entry name" value="Beta-barrel_TonB_sf"/>
</dbReference>
<dbReference type="SUPFAM" id="SSF56935">
    <property type="entry name" value="Porins"/>
    <property type="match status" value="1"/>
</dbReference>
<dbReference type="Gene3D" id="2.170.130.10">
    <property type="entry name" value="TonB-dependent receptor, plug domain"/>
    <property type="match status" value="1"/>
</dbReference>
<comment type="similarity">
    <text evidence="4">Belongs to the TonB-dependent receptor family.</text>
</comment>
<name>A0A2T7BMP6_9BACT</name>
<dbReference type="InterPro" id="IPR012910">
    <property type="entry name" value="Plug_dom"/>
</dbReference>
<evidence type="ECO:0000313" key="9">
    <source>
        <dbReference type="Proteomes" id="UP000244450"/>
    </source>
</evidence>
<gene>
    <name evidence="8" type="ORF">DCC81_05650</name>
</gene>
<proteinExistence type="inferred from homology"/>
<dbReference type="InterPro" id="IPR037066">
    <property type="entry name" value="Plug_dom_sf"/>
</dbReference>
<evidence type="ECO:0000256" key="2">
    <source>
        <dbReference type="ARBA" id="ARBA00023136"/>
    </source>
</evidence>
<keyword evidence="2 4" id="KW-0472">Membrane</keyword>
<evidence type="ECO:0000256" key="4">
    <source>
        <dbReference type="RuleBase" id="RU003357"/>
    </source>
</evidence>
<dbReference type="EMBL" id="QCYK01000001">
    <property type="protein sequence ID" value="PUZ28957.1"/>
    <property type="molecule type" value="Genomic_DNA"/>
</dbReference>
<protein>
    <submittedName>
        <fullName evidence="8">TonB-dependent receptor</fullName>
    </submittedName>
</protein>
<evidence type="ECO:0000259" key="6">
    <source>
        <dbReference type="Pfam" id="PF00593"/>
    </source>
</evidence>
<accession>A0A2T7BMP6</accession>
<dbReference type="PANTHER" id="PTHR40980:SF5">
    <property type="entry name" value="TONB-DEPENDENT RECEPTOR"/>
    <property type="match status" value="1"/>
</dbReference>
<dbReference type="Pfam" id="PF00593">
    <property type="entry name" value="TonB_dep_Rec_b-barrel"/>
    <property type="match status" value="1"/>
</dbReference>
<comment type="subcellular location">
    <subcellularLocation>
        <location evidence="1 4">Cell outer membrane</location>
    </subcellularLocation>
</comment>
<dbReference type="OrthoDB" id="9768470at2"/>
<dbReference type="Pfam" id="PF13715">
    <property type="entry name" value="CarbopepD_reg_2"/>
    <property type="match status" value="1"/>
</dbReference>
<keyword evidence="4" id="KW-0798">TonB box</keyword>
<sequence>MILTCSVRRFLQLVIVLLVPSLSLSAQTTGKIAGKVTDKSHGDALIGVTVLASGTNAGAVTDVDGHYQLSIAPGTYTVNFKYIGYNTKSITGVVVKAAATTSLDVILDEPSSKSLQEVVVTASYKQESINALYTAQKNNAVVSDGISAEAIRRSPDRNTGEVLKRVSGTSIQDNRFVVVRGLGDRYNATLMNSALLPSTEPDKKAFSFDIIPSTLIDNITIYKTASPDLPGDFAGGAVKVLTKDFPDQPFMELQVATAYNTKTTGKDFIKGLPDGKTDFLGWDNGGRALPGAYTSVAGNYTELETADKIAVSKQFSNTFTSGKTDQSLPSLGVQYAMGNSFRLSRNRRFGYIFSVNYGTSRRATERIRNEYLPGTKELFFGYRDYLSVATHQEGSVLNMAYSYGRSKIAWKNFFSNTFNTDFSVRNGANYESGVKQILSYDNEATQNGLFNSVVEGSHALKHDKLQITWNASYGYSYRNQPDQRILAFVRDDPDSNPTGDTVYRLKVPVENSPAIHDAGRIYTRLYENIFGGGVNLAAPFQLFGQDQQVKFGGLVSHRDRHFSAIALGYSTSNIYGETIHLDGKTVAPENIFSNESLDQRQLFLAKIDLNSKDYQGLATLGAGYVMLDNKFGEKVRLAWGARLESYSQELKSLNQAQNKHNNTDVLPSANFTYLLTEKTNIRASYFRSVNRPEFRELADFRYYDYENEYNVIGNPTLKRASISNADLRFEHFTGAGEIISASVFYKQFKDPIEQLNEGNNVLSYSNASKARDYGAEVEVRKRLSFVPGKVFEHLVFYANAAVINSQVTLDGVSKKTPLQGQSPYLVNGGLTYVSADNGFSANLLYNRIGQRLRFRGTAAGADTYEKPRDLLDFQVTKKVIRNKGEIKLNISDILSQPIAWYYKFGSGNTAYKSKDDKIINSFKPGTTFTLALRYSF</sequence>
<keyword evidence="8" id="KW-0675">Receptor</keyword>
<keyword evidence="5" id="KW-0732">Signal</keyword>
<evidence type="ECO:0000256" key="3">
    <source>
        <dbReference type="ARBA" id="ARBA00023237"/>
    </source>
</evidence>
<evidence type="ECO:0000259" key="7">
    <source>
        <dbReference type="Pfam" id="PF07715"/>
    </source>
</evidence>
<feature type="chain" id="PRO_5015438628" evidence="5">
    <location>
        <begin position="27"/>
        <end position="936"/>
    </location>
</feature>
<feature type="signal peptide" evidence="5">
    <location>
        <begin position="1"/>
        <end position="26"/>
    </location>
</feature>
<dbReference type="Gene3D" id="2.40.170.20">
    <property type="entry name" value="TonB-dependent receptor, beta-barrel domain"/>
    <property type="match status" value="1"/>
</dbReference>
<dbReference type="Gene3D" id="2.60.40.1120">
    <property type="entry name" value="Carboxypeptidase-like, regulatory domain"/>
    <property type="match status" value="1"/>
</dbReference>
<comment type="caution">
    <text evidence="8">The sequence shown here is derived from an EMBL/GenBank/DDBJ whole genome shotgun (WGS) entry which is preliminary data.</text>
</comment>
<dbReference type="Pfam" id="PF07715">
    <property type="entry name" value="Plug"/>
    <property type="match status" value="1"/>
</dbReference>
<feature type="domain" description="TonB-dependent receptor-like beta-barrel" evidence="6">
    <location>
        <begin position="419"/>
        <end position="877"/>
    </location>
</feature>
<dbReference type="AlphaFoldDB" id="A0A2T7BMP6"/>
<dbReference type="PANTHER" id="PTHR40980">
    <property type="entry name" value="PLUG DOMAIN-CONTAINING PROTEIN"/>
    <property type="match status" value="1"/>
</dbReference>
<organism evidence="8 9">
    <name type="scientific">Chitinophaga parva</name>
    <dbReference type="NCBI Taxonomy" id="2169414"/>
    <lineage>
        <taxon>Bacteria</taxon>
        <taxon>Pseudomonadati</taxon>
        <taxon>Bacteroidota</taxon>
        <taxon>Chitinophagia</taxon>
        <taxon>Chitinophagales</taxon>
        <taxon>Chitinophagaceae</taxon>
        <taxon>Chitinophaga</taxon>
    </lineage>
</organism>
<dbReference type="InterPro" id="IPR000531">
    <property type="entry name" value="Beta-barrel_TonB"/>
</dbReference>
<evidence type="ECO:0000256" key="5">
    <source>
        <dbReference type="SAM" id="SignalP"/>
    </source>
</evidence>
<feature type="domain" description="TonB-dependent receptor plug" evidence="7">
    <location>
        <begin position="143"/>
        <end position="237"/>
    </location>
</feature>
<reference evidence="8 9" key="1">
    <citation type="submission" date="2018-04" db="EMBL/GenBank/DDBJ databases">
        <title>Chitinophaga fuyangensis sp. nov., isolated from soil in a chemical factory.</title>
        <authorList>
            <person name="Chen K."/>
        </authorList>
    </citation>
    <scope>NUCLEOTIDE SEQUENCE [LARGE SCALE GENOMIC DNA]</scope>
    <source>
        <strain evidence="8 9">LY-1</strain>
    </source>
</reference>